<reference evidence="2" key="1">
    <citation type="submission" date="2022-12" db="EMBL/GenBank/DDBJ databases">
        <title>Draft genome assemblies for two species of Escallonia (Escalloniales).</title>
        <authorList>
            <person name="Chanderbali A."/>
            <person name="Dervinis C."/>
            <person name="Anghel I."/>
            <person name="Soltis D."/>
            <person name="Soltis P."/>
            <person name="Zapata F."/>
        </authorList>
    </citation>
    <scope>NUCLEOTIDE SEQUENCE</scope>
    <source>
        <strain evidence="2">UCBG92.1500</strain>
        <tissue evidence="2">Leaf</tissue>
    </source>
</reference>
<keyword evidence="3" id="KW-1185">Reference proteome</keyword>
<accession>A0AA88UWN9</accession>
<evidence type="ECO:0000256" key="1">
    <source>
        <dbReference type="SAM" id="MobiDB-lite"/>
    </source>
</evidence>
<dbReference type="AlphaFoldDB" id="A0AA88UWN9"/>
<sequence length="186" mass="21191">MNCKTIYKHIHILHDNYFYLANGCTIQEGEEGGIYTLNTKVCIWKDSPKKTEELPAFQNLRPHFFGRETEARGAHSGTFTSSKFTVYSDGETSVWKTCSKSNSIGTHRYPTGITRRSKSGGAKNATEEKKEKNQIHQEEEKRREESLKHLLYSFTKPPPHTLHPLPSLTELDVVANSSEAKHRRGI</sequence>
<organism evidence="2 3">
    <name type="scientific">Escallonia rubra</name>
    <dbReference type="NCBI Taxonomy" id="112253"/>
    <lineage>
        <taxon>Eukaryota</taxon>
        <taxon>Viridiplantae</taxon>
        <taxon>Streptophyta</taxon>
        <taxon>Embryophyta</taxon>
        <taxon>Tracheophyta</taxon>
        <taxon>Spermatophyta</taxon>
        <taxon>Magnoliopsida</taxon>
        <taxon>eudicotyledons</taxon>
        <taxon>Gunneridae</taxon>
        <taxon>Pentapetalae</taxon>
        <taxon>asterids</taxon>
        <taxon>campanulids</taxon>
        <taxon>Escalloniales</taxon>
        <taxon>Escalloniaceae</taxon>
        <taxon>Escallonia</taxon>
    </lineage>
</organism>
<feature type="compositionally biased region" description="Basic and acidic residues" evidence="1">
    <location>
        <begin position="125"/>
        <end position="144"/>
    </location>
</feature>
<evidence type="ECO:0000313" key="2">
    <source>
        <dbReference type="EMBL" id="KAK2995042.1"/>
    </source>
</evidence>
<dbReference type="Proteomes" id="UP001187471">
    <property type="component" value="Unassembled WGS sequence"/>
</dbReference>
<feature type="region of interest" description="Disordered" evidence="1">
    <location>
        <begin position="106"/>
        <end position="144"/>
    </location>
</feature>
<protein>
    <submittedName>
        <fullName evidence="2">Uncharacterized protein</fullName>
    </submittedName>
</protein>
<evidence type="ECO:0000313" key="3">
    <source>
        <dbReference type="Proteomes" id="UP001187471"/>
    </source>
</evidence>
<proteinExistence type="predicted"/>
<gene>
    <name evidence="2" type="ORF">RJ640_024485</name>
</gene>
<name>A0AA88UWN9_9ASTE</name>
<dbReference type="EMBL" id="JAVXUO010000142">
    <property type="protein sequence ID" value="KAK2995042.1"/>
    <property type="molecule type" value="Genomic_DNA"/>
</dbReference>
<comment type="caution">
    <text evidence="2">The sequence shown here is derived from an EMBL/GenBank/DDBJ whole genome shotgun (WGS) entry which is preliminary data.</text>
</comment>